<feature type="transmembrane region" description="Helical" evidence="9">
    <location>
        <begin position="420"/>
        <end position="442"/>
    </location>
</feature>
<feature type="transmembrane region" description="Helical" evidence="9">
    <location>
        <begin position="477"/>
        <end position="496"/>
    </location>
</feature>
<dbReference type="PANTHER" id="PTHR32063:SF24">
    <property type="entry name" value="CATION EFFLUX SYSTEM (ACRB_ACRD_ACRF FAMILY)"/>
    <property type="match status" value="1"/>
</dbReference>
<name>A0A845AHY1_9SPHN</name>
<keyword evidence="3" id="KW-0813">Transport</keyword>
<evidence type="ECO:0000256" key="3">
    <source>
        <dbReference type="ARBA" id="ARBA00022448"/>
    </source>
</evidence>
<evidence type="ECO:0000256" key="9">
    <source>
        <dbReference type="SAM" id="Phobius"/>
    </source>
</evidence>
<dbReference type="NCBIfam" id="TIGR00914">
    <property type="entry name" value="2A0601"/>
    <property type="match status" value="1"/>
</dbReference>
<evidence type="ECO:0000313" key="10">
    <source>
        <dbReference type="EMBL" id="MXP29860.1"/>
    </source>
</evidence>
<keyword evidence="5 9" id="KW-0812">Transmembrane</keyword>
<dbReference type="EMBL" id="WTYA01000012">
    <property type="protein sequence ID" value="MXP29860.1"/>
    <property type="molecule type" value="Genomic_DNA"/>
</dbReference>
<dbReference type="SUPFAM" id="SSF82714">
    <property type="entry name" value="Multidrug efflux transporter AcrB TolC docking domain, DN and DC subdomains"/>
    <property type="match status" value="2"/>
</dbReference>
<keyword evidence="11" id="KW-1185">Reference proteome</keyword>
<dbReference type="Gene3D" id="3.30.70.1320">
    <property type="entry name" value="Multidrug efflux transporter AcrB pore domain like"/>
    <property type="match status" value="2"/>
</dbReference>
<evidence type="ECO:0000313" key="11">
    <source>
        <dbReference type="Proteomes" id="UP000439780"/>
    </source>
</evidence>
<evidence type="ECO:0000256" key="6">
    <source>
        <dbReference type="ARBA" id="ARBA00022989"/>
    </source>
</evidence>
<dbReference type="Gene3D" id="3.30.70.1430">
    <property type="entry name" value="Multidrug efflux transporter AcrB pore domain"/>
    <property type="match status" value="2"/>
</dbReference>
<feature type="transmembrane region" description="Helical" evidence="9">
    <location>
        <begin position="954"/>
        <end position="975"/>
    </location>
</feature>
<feature type="transmembrane region" description="Helical" evidence="9">
    <location>
        <begin position="930"/>
        <end position="948"/>
    </location>
</feature>
<dbReference type="SUPFAM" id="SSF82693">
    <property type="entry name" value="Multidrug efflux transporter AcrB pore domain, PN1, PN2, PC1 and PC2 subdomains"/>
    <property type="match status" value="3"/>
</dbReference>
<evidence type="ECO:0000256" key="5">
    <source>
        <dbReference type="ARBA" id="ARBA00022692"/>
    </source>
</evidence>
<comment type="caution">
    <text evidence="10">The sequence shown here is derived from an EMBL/GenBank/DDBJ whole genome shotgun (WGS) entry which is preliminary data.</text>
</comment>
<dbReference type="InterPro" id="IPR001036">
    <property type="entry name" value="Acrflvin-R"/>
</dbReference>
<dbReference type="AlphaFoldDB" id="A0A845AHY1"/>
<evidence type="ECO:0000256" key="1">
    <source>
        <dbReference type="ARBA" id="ARBA00004651"/>
    </source>
</evidence>
<evidence type="ECO:0000256" key="4">
    <source>
        <dbReference type="ARBA" id="ARBA00022475"/>
    </source>
</evidence>
<dbReference type="InterPro" id="IPR004763">
    <property type="entry name" value="CusA-like"/>
</dbReference>
<dbReference type="Proteomes" id="UP000439780">
    <property type="component" value="Unassembled WGS sequence"/>
</dbReference>
<dbReference type="Gene3D" id="3.30.2090.10">
    <property type="entry name" value="Multidrug efflux transporter AcrB TolC docking domain, DN and DC subdomains"/>
    <property type="match status" value="2"/>
</dbReference>
<reference evidence="10 11" key="1">
    <citation type="submission" date="2019-12" db="EMBL/GenBank/DDBJ databases">
        <title>Genomic-based taxomic classification of the family Erythrobacteraceae.</title>
        <authorList>
            <person name="Xu L."/>
        </authorList>
    </citation>
    <scope>NUCLEOTIDE SEQUENCE [LARGE SCALE GENOMIC DNA]</scope>
    <source>
        <strain evidence="10 11">KEMB 9005-328</strain>
    </source>
</reference>
<gene>
    <name evidence="10" type="ORF">GRI58_13680</name>
</gene>
<feature type="transmembrane region" description="Helical" evidence="9">
    <location>
        <begin position="375"/>
        <end position="408"/>
    </location>
</feature>
<keyword evidence="6 9" id="KW-1133">Transmembrane helix</keyword>
<evidence type="ECO:0000256" key="7">
    <source>
        <dbReference type="ARBA" id="ARBA00023136"/>
    </source>
</evidence>
<keyword evidence="4" id="KW-1003">Cell membrane</keyword>
<dbReference type="SUPFAM" id="SSF82866">
    <property type="entry name" value="Multidrug efflux transporter AcrB transmembrane domain"/>
    <property type="match status" value="2"/>
</dbReference>
<feature type="transmembrane region" description="Helical" evidence="9">
    <location>
        <begin position="562"/>
        <end position="582"/>
    </location>
</feature>
<dbReference type="GO" id="GO:0008324">
    <property type="term" value="F:monoatomic cation transmembrane transporter activity"/>
    <property type="evidence" value="ECO:0007669"/>
    <property type="project" value="InterPro"/>
</dbReference>
<feature type="region of interest" description="Disordered" evidence="8">
    <location>
        <begin position="148"/>
        <end position="169"/>
    </location>
</feature>
<dbReference type="PANTHER" id="PTHR32063">
    <property type="match status" value="1"/>
</dbReference>
<keyword evidence="7 9" id="KW-0472">Membrane</keyword>
<dbReference type="Pfam" id="PF00873">
    <property type="entry name" value="ACR_tran"/>
    <property type="match status" value="1"/>
</dbReference>
<accession>A0A845AHY1</accession>
<feature type="transmembrane region" description="Helical" evidence="9">
    <location>
        <begin position="508"/>
        <end position="531"/>
    </location>
</feature>
<protein>
    <submittedName>
        <fullName evidence="10">CusA/CzcA family heavy metal efflux RND transporter</fullName>
    </submittedName>
</protein>
<dbReference type="InterPro" id="IPR027463">
    <property type="entry name" value="AcrB_DN_DC_subdom"/>
</dbReference>
<dbReference type="PRINTS" id="PR00702">
    <property type="entry name" value="ACRIFLAVINRP"/>
</dbReference>
<feature type="transmembrane region" description="Helical" evidence="9">
    <location>
        <begin position="904"/>
        <end position="923"/>
    </location>
</feature>
<evidence type="ECO:0000256" key="2">
    <source>
        <dbReference type="ARBA" id="ARBA00010942"/>
    </source>
</evidence>
<sequence length="1079" mass="114953">MLARLIDVAVRNRFLVIFIAAAAAAFGLFQLARLPIDAVPDITNKQVQINSVAPALSPTNMEKLVTFPVETALAGIPGLESTRSISRNGFSQVTAIFADDTDIYFARQQVGERLGQLGGELPDGVQPSMGPVSTGLGEVLMWSVRYADPDTPEGQPRAGRAGPQPDGSYITPEGQVLRGETAKAAYLRTVQDWIVALQMRTVPGVAGVDSIGGYEKTYLVQPDPAKLATYGLSFTELAEALERNNLSVGANYVNRGGEAFLARVDARITTMDQISNAVVAVRGDVPVRVSDVATVGIGGELRTGAASQNGEPAVIGTTLMLLGENSRTVARDSRERLDEIAKTLPPGVTVDVVLDRSQLVNATISTIEKNLTEGALLVIASLFLLLGNIRAAIITALVIPLSFLLMAIGMNELKVPGNLMSLGALDFGLIVDGTVIIVENFLRRMAERQEHQGRLLHVGERLEEVSASVKEMIRPSLFGQAIIFMVFAPLLTFQGVEGKTFSPMAITVMLALLAAFVLSLTVVPALLAVFIRGKVAEKEVKVIARGKEGYARMLPRAMAHPWRTVGIGVAVFAFAAVVFQFVGREFIPQLDEKNLAVSAVRIPSTSLEQSASMQREVEKAISALPEVELVFSKTGTAEVASDPMPPNKSDSFVILKPQEEWPDAGMSKDELVEKIDARVSKLVGNAYEFTQPIEMRFNELISGVRGDVAIKLYGDDLDQMAGTADNIASTLRSIEGSADVQAEQTGGFPTLDFAFDRTAISGLGLQVEDVANTVAAALGGQEAGVVFEGDRRFDIVVRMPDATRDNIDVIGALPVMLPEHAAGGGRSVPLRQLVNFEETEGLNQISRENGKRLVIIQTNVRDRDVGSFVTEAQQKIAAQVDVPAGMYLEWGGQFESLKSASQRLAIVIPITAVLIFVLLFMALESAKMAGAIFAAVPLALSGGVFALALTGQLFSISAAVGFIVLFGVSVLNGLVMMTSIQARLRDGIEVDEAITGGAMERFRSVLMTAIVPSLGFVPMALAHGTGAEVQKPLAITVIGGLITATILTLFVLPAICKLVLGRRTEAEPGPAGHEPAIAN</sequence>
<feature type="transmembrane region" description="Helical" evidence="9">
    <location>
        <begin position="1033"/>
        <end position="1055"/>
    </location>
</feature>
<dbReference type="Gene3D" id="1.20.1640.10">
    <property type="entry name" value="Multidrug efflux transporter AcrB transmembrane domain"/>
    <property type="match status" value="3"/>
</dbReference>
<dbReference type="RefSeq" id="WP_160754160.1">
    <property type="nucleotide sequence ID" value="NZ_WTYA01000012.1"/>
</dbReference>
<feature type="transmembrane region" description="Helical" evidence="9">
    <location>
        <begin position="1004"/>
        <end position="1021"/>
    </location>
</feature>
<dbReference type="GO" id="GO:0042910">
    <property type="term" value="F:xenobiotic transmembrane transporter activity"/>
    <property type="evidence" value="ECO:0007669"/>
    <property type="project" value="TreeGrafter"/>
</dbReference>
<proteinExistence type="inferred from homology"/>
<dbReference type="OrthoDB" id="9758757at2"/>
<feature type="transmembrane region" description="Helical" evidence="9">
    <location>
        <begin position="14"/>
        <end position="32"/>
    </location>
</feature>
<organism evidence="10 11">
    <name type="scientific">Qipengyuania algicida</name>
    <dbReference type="NCBI Taxonomy" id="1836209"/>
    <lineage>
        <taxon>Bacteria</taxon>
        <taxon>Pseudomonadati</taxon>
        <taxon>Pseudomonadota</taxon>
        <taxon>Alphaproteobacteria</taxon>
        <taxon>Sphingomonadales</taxon>
        <taxon>Erythrobacteraceae</taxon>
        <taxon>Qipengyuania</taxon>
    </lineage>
</organism>
<dbReference type="Gene3D" id="3.30.70.1440">
    <property type="entry name" value="Multidrug efflux transporter AcrB pore domain"/>
    <property type="match status" value="1"/>
</dbReference>
<comment type="subcellular location">
    <subcellularLocation>
        <location evidence="1">Cell membrane</location>
        <topology evidence="1">Multi-pass membrane protein</topology>
    </subcellularLocation>
</comment>
<comment type="similarity">
    <text evidence="2">Belongs to the resistance-nodulation-cell division (RND) (TC 2.A.6) family.</text>
</comment>
<dbReference type="GO" id="GO:0005886">
    <property type="term" value="C:plasma membrane"/>
    <property type="evidence" value="ECO:0007669"/>
    <property type="project" value="UniProtKB-SubCell"/>
</dbReference>
<evidence type="ECO:0000256" key="8">
    <source>
        <dbReference type="SAM" id="MobiDB-lite"/>
    </source>
</evidence>